<name>A0A7H0K8Z6_9CORY</name>
<reference evidence="1 2" key="1">
    <citation type="submission" date="2020-05" db="EMBL/GenBank/DDBJ databases">
        <title>Descriptions of Corynebacterium xxxx sp. nov., Corynebacterium yyyy sp. nov. and Corynebacterium zzzz sp. nov.</title>
        <authorList>
            <person name="Zhang G."/>
        </authorList>
    </citation>
    <scope>NUCLEOTIDE SEQUENCE [LARGE SCALE GENOMIC DNA]</scope>
    <source>
        <strain evidence="2">zg-913</strain>
    </source>
</reference>
<proteinExistence type="predicted"/>
<protein>
    <submittedName>
        <fullName evidence="1">Aminotransferase</fullName>
    </submittedName>
</protein>
<dbReference type="RefSeq" id="WP_181191907.1">
    <property type="nucleotide sequence ID" value="NZ_JABFED010000002.1"/>
</dbReference>
<comment type="caution">
    <text evidence="1">The sequence shown here is derived from an EMBL/GenBank/DDBJ whole genome shotgun (WGS) entry which is preliminary data.</text>
</comment>
<keyword evidence="2" id="KW-1185">Reference proteome</keyword>
<organism evidence="1 2">
    <name type="scientific">Corynebacterium wankanglinii</name>
    <dbReference type="NCBI Taxonomy" id="2735136"/>
    <lineage>
        <taxon>Bacteria</taxon>
        <taxon>Bacillati</taxon>
        <taxon>Actinomycetota</taxon>
        <taxon>Actinomycetes</taxon>
        <taxon>Mycobacteriales</taxon>
        <taxon>Corynebacteriaceae</taxon>
        <taxon>Corynebacterium</taxon>
    </lineage>
</organism>
<dbReference type="InterPro" id="IPR036038">
    <property type="entry name" value="Aminotransferase-like"/>
</dbReference>
<accession>A0A7H0K8Z6</accession>
<dbReference type="AlphaFoldDB" id="A0A7H0K8Z6"/>
<dbReference type="GO" id="GO:0008483">
    <property type="term" value="F:transaminase activity"/>
    <property type="evidence" value="ECO:0007669"/>
    <property type="project" value="UniProtKB-KW"/>
</dbReference>
<sequence>MRRYVWRGDFVPRDLSDGPLDVADSWRHSSGRTNGLGLHLARFTRSAGPLPEGFVDKLMPLLQEGELFPRIALSQGQLLLDVRPAPSPRPTTALTYAPAPDPRTQPEVKGPDFAAFSAYRSRYQADGTDDTVIVGRHGAMLETTTGALAMWDGDTLCVPDGVWLPSVTLHQVFARAQRLGIRVERRRLKPEPATEHPLWFLNSLHGISPVRELHVGDTVVAPPAHPCFDEWRDWWWGGFAVELPGSGLSCTAATTSVWTSRQS</sequence>
<dbReference type="Pfam" id="PF01063">
    <property type="entry name" value="Aminotran_4"/>
    <property type="match status" value="1"/>
</dbReference>
<dbReference type="EMBL" id="JABFED010000002">
    <property type="protein sequence ID" value="MBA1837208.1"/>
    <property type="molecule type" value="Genomic_DNA"/>
</dbReference>
<keyword evidence="1" id="KW-0032">Aminotransferase</keyword>
<dbReference type="SUPFAM" id="SSF56752">
    <property type="entry name" value="D-aminoacid aminotransferase-like PLP-dependent enzymes"/>
    <property type="match status" value="1"/>
</dbReference>
<evidence type="ECO:0000313" key="2">
    <source>
        <dbReference type="Proteomes" id="UP000577408"/>
    </source>
</evidence>
<dbReference type="Gene3D" id="3.20.10.10">
    <property type="entry name" value="D-amino Acid Aminotransferase, subunit A, domain 2"/>
    <property type="match status" value="1"/>
</dbReference>
<dbReference type="InterPro" id="IPR001544">
    <property type="entry name" value="Aminotrans_IV"/>
</dbReference>
<dbReference type="InterPro" id="IPR043132">
    <property type="entry name" value="BCAT-like_C"/>
</dbReference>
<keyword evidence="1" id="KW-0808">Transferase</keyword>
<gene>
    <name evidence="1" type="ORF">HMA55_04710</name>
</gene>
<dbReference type="Proteomes" id="UP000577408">
    <property type="component" value="Unassembled WGS sequence"/>
</dbReference>
<evidence type="ECO:0000313" key="1">
    <source>
        <dbReference type="EMBL" id="MBA1837208.1"/>
    </source>
</evidence>